<dbReference type="Gene3D" id="3.30.450.40">
    <property type="match status" value="1"/>
</dbReference>
<sequence length="559" mass="63952">MSTNTRNLSSILELSDLMLAEANHAEIVEKIMDTAADMCDADGWFFYNVNDDKFLTLSYSVNKSLKITRRGSDNLVYAPTVFLPEIKNQPQKSIAAACFFSKGVINSNNIYADNKFDNSFFAEFDEDNNYATVSVLSIPVTTRRGYVVGIAQFVNPRDESGRTLTFTLDTQKNTISICKLIGLLLENKMLNEAYGQLLESFIEVLARAIDAKSPYTGAHCQRVPVIARLLATAAVQEDSGPLRDFEMSGDDWYTLHIASWLHDCGKVTTPEYIVDKATKLETIYNRIHEIRSRFEILRRDAHIDYLKKRLANTDTPENLQAEFVAKVRQLEKDYDFIAQCNIGDKDMTERDFAELDRISRITFTRYFNRMKGLSWAERDHIKNPEIYEQPGVENLLQDRGDLLFDQYNRGELYNLKIPHGTINKEEREKINEHIVVTIDMLKALPFPKELSKVVEYAGAHHERIDGKGYPNGLTGDQMSIPAKIMAIADIFEALTANDRPYKEPKKLSEVLAIMRDMKNNGHIDPDLYKVFITSKVYLDYAEQYISPEQIDEINPDDYL</sequence>
<dbReference type="CDD" id="cd00077">
    <property type="entry name" value="HDc"/>
    <property type="match status" value="1"/>
</dbReference>
<dbReference type="Pfam" id="PF13487">
    <property type="entry name" value="HD_5"/>
    <property type="match status" value="1"/>
</dbReference>
<gene>
    <name evidence="2" type="ORF">IAD20_01820</name>
</gene>
<evidence type="ECO:0000313" key="3">
    <source>
        <dbReference type="Proteomes" id="UP000824107"/>
    </source>
</evidence>
<dbReference type="InterPro" id="IPR029016">
    <property type="entry name" value="GAF-like_dom_sf"/>
</dbReference>
<dbReference type="Gene3D" id="1.10.3210.10">
    <property type="entry name" value="Hypothetical protein af1432"/>
    <property type="match status" value="2"/>
</dbReference>
<dbReference type="SMART" id="SM00471">
    <property type="entry name" value="HDc"/>
    <property type="match status" value="1"/>
</dbReference>
<dbReference type="InterPro" id="IPR037522">
    <property type="entry name" value="HD_GYP_dom"/>
</dbReference>
<dbReference type="PROSITE" id="PS51832">
    <property type="entry name" value="HD_GYP"/>
    <property type="match status" value="1"/>
</dbReference>
<dbReference type="Proteomes" id="UP000824107">
    <property type="component" value="Unassembled WGS sequence"/>
</dbReference>
<feature type="domain" description="HD-GYP" evidence="1">
    <location>
        <begin position="341"/>
        <end position="547"/>
    </location>
</feature>
<reference evidence="2" key="2">
    <citation type="journal article" date="2021" name="PeerJ">
        <title>Extensive microbial diversity within the chicken gut microbiome revealed by metagenomics and culture.</title>
        <authorList>
            <person name="Gilroy R."/>
            <person name="Ravi A."/>
            <person name="Getino M."/>
            <person name="Pursley I."/>
            <person name="Horton D.L."/>
            <person name="Alikhan N.F."/>
            <person name="Baker D."/>
            <person name="Gharbi K."/>
            <person name="Hall N."/>
            <person name="Watson M."/>
            <person name="Adriaenssens E.M."/>
            <person name="Foster-Nyarko E."/>
            <person name="Jarju S."/>
            <person name="Secka A."/>
            <person name="Antonio M."/>
            <person name="Oren A."/>
            <person name="Chaudhuri R.R."/>
            <person name="La Ragione R."/>
            <person name="Hildebrand F."/>
            <person name="Pallen M.J."/>
        </authorList>
    </citation>
    <scope>NUCLEOTIDE SEQUENCE</scope>
    <source>
        <strain evidence="2">ChiW3-316</strain>
    </source>
</reference>
<dbReference type="GO" id="GO:0008081">
    <property type="term" value="F:phosphoric diester hydrolase activity"/>
    <property type="evidence" value="ECO:0007669"/>
    <property type="project" value="UniProtKB-ARBA"/>
</dbReference>
<name>A0A9D1M352_9PROT</name>
<dbReference type="PANTHER" id="PTHR43155:SF2">
    <property type="entry name" value="CYCLIC DI-GMP PHOSPHODIESTERASE PA4108"/>
    <property type="match status" value="1"/>
</dbReference>
<dbReference type="SUPFAM" id="SSF109604">
    <property type="entry name" value="HD-domain/PDEase-like"/>
    <property type="match status" value="2"/>
</dbReference>
<dbReference type="EMBL" id="DVNC01000017">
    <property type="protein sequence ID" value="HIU52801.1"/>
    <property type="molecule type" value="Genomic_DNA"/>
</dbReference>
<organism evidence="2 3">
    <name type="scientific">Candidatus Scatocola faecipullorum</name>
    <dbReference type="NCBI Taxonomy" id="2840917"/>
    <lineage>
        <taxon>Bacteria</taxon>
        <taxon>Pseudomonadati</taxon>
        <taxon>Pseudomonadota</taxon>
        <taxon>Alphaproteobacteria</taxon>
        <taxon>Rhodospirillales</taxon>
        <taxon>Rhodospirillaceae</taxon>
        <taxon>Rhodospirillaceae incertae sedis</taxon>
        <taxon>Candidatus Scatocola</taxon>
    </lineage>
</organism>
<evidence type="ECO:0000313" key="2">
    <source>
        <dbReference type="EMBL" id="HIU52801.1"/>
    </source>
</evidence>
<accession>A0A9D1M352</accession>
<dbReference type="SUPFAM" id="SSF55781">
    <property type="entry name" value="GAF domain-like"/>
    <property type="match status" value="1"/>
</dbReference>
<comment type="caution">
    <text evidence="2">The sequence shown here is derived from an EMBL/GenBank/DDBJ whole genome shotgun (WGS) entry which is preliminary data.</text>
</comment>
<reference evidence="2" key="1">
    <citation type="submission" date="2020-10" db="EMBL/GenBank/DDBJ databases">
        <authorList>
            <person name="Gilroy R."/>
        </authorList>
    </citation>
    <scope>NUCLEOTIDE SEQUENCE</scope>
    <source>
        <strain evidence="2">ChiW3-316</strain>
    </source>
</reference>
<protein>
    <submittedName>
        <fullName evidence="2">HD domain-containing protein</fullName>
    </submittedName>
</protein>
<proteinExistence type="predicted"/>
<dbReference type="InterPro" id="IPR003607">
    <property type="entry name" value="HD/PDEase_dom"/>
</dbReference>
<dbReference type="PANTHER" id="PTHR43155">
    <property type="entry name" value="CYCLIC DI-GMP PHOSPHODIESTERASE PA4108-RELATED"/>
    <property type="match status" value="1"/>
</dbReference>
<dbReference type="AlphaFoldDB" id="A0A9D1M352"/>
<evidence type="ECO:0000259" key="1">
    <source>
        <dbReference type="PROSITE" id="PS51832"/>
    </source>
</evidence>